<dbReference type="Proteomes" id="UP001501803">
    <property type="component" value="Unassembled WGS sequence"/>
</dbReference>
<comment type="caution">
    <text evidence="1">The sequence shown here is derived from an EMBL/GenBank/DDBJ whole genome shotgun (WGS) entry which is preliminary data.</text>
</comment>
<dbReference type="RefSeq" id="WP_345064890.1">
    <property type="nucleotide sequence ID" value="NZ_BAABCN010000003.1"/>
</dbReference>
<dbReference type="PANTHER" id="PTHR35868">
    <property type="entry name" value="DUF2804 DOMAIN-CONTAINING PROTEIN-RELATED"/>
    <property type="match status" value="1"/>
</dbReference>
<name>A0ABP7KEK7_9MICO</name>
<evidence type="ECO:0000313" key="2">
    <source>
        <dbReference type="Proteomes" id="UP001501803"/>
    </source>
</evidence>
<dbReference type="PANTHER" id="PTHR35868:SF3">
    <property type="entry name" value="DUF2804 DOMAIN-CONTAINING PROTEIN"/>
    <property type="match status" value="1"/>
</dbReference>
<keyword evidence="2" id="KW-1185">Reference proteome</keyword>
<dbReference type="EMBL" id="BAABCN010000003">
    <property type="protein sequence ID" value="GAA3875019.1"/>
    <property type="molecule type" value="Genomic_DNA"/>
</dbReference>
<proteinExistence type="predicted"/>
<reference evidence="2" key="1">
    <citation type="journal article" date="2019" name="Int. J. Syst. Evol. Microbiol.">
        <title>The Global Catalogue of Microorganisms (GCM) 10K type strain sequencing project: providing services to taxonomists for standard genome sequencing and annotation.</title>
        <authorList>
            <consortium name="The Broad Institute Genomics Platform"/>
            <consortium name="The Broad Institute Genome Sequencing Center for Infectious Disease"/>
            <person name="Wu L."/>
            <person name="Ma J."/>
        </authorList>
    </citation>
    <scope>NUCLEOTIDE SEQUENCE [LARGE SCALE GENOMIC DNA]</scope>
    <source>
        <strain evidence="2">JCM 17021</strain>
    </source>
</reference>
<protein>
    <submittedName>
        <fullName evidence="1">DUF2804 domain-containing protein</fullName>
    </submittedName>
</protein>
<organism evidence="1 2">
    <name type="scientific">Leifsonia kafniensis</name>
    <dbReference type="NCBI Taxonomy" id="475957"/>
    <lineage>
        <taxon>Bacteria</taxon>
        <taxon>Bacillati</taxon>
        <taxon>Actinomycetota</taxon>
        <taxon>Actinomycetes</taxon>
        <taxon>Micrococcales</taxon>
        <taxon>Microbacteriaceae</taxon>
        <taxon>Leifsonia</taxon>
    </lineage>
</organism>
<dbReference type="Pfam" id="PF10974">
    <property type="entry name" value="DUF2804"/>
    <property type="match status" value="1"/>
</dbReference>
<gene>
    <name evidence="1" type="ORF">GCM10022381_17150</name>
</gene>
<dbReference type="InterPro" id="IPR021243">
    <property type="entry name" value="DUF2804"/>
</dbReference>
<sequence length="349" mass="39653">MSRTHDSRTGNGRAQTVAKHEIELLEPVDLCLPNGRLNPQAVGWSRSAMVRPNLRGWGRNKRFEYWCIATPTQVFALNISHSDYRSTLAAFSLDLHTLTAVSEVEVRWLPPRKNALPGVTGVIPMEGKGKRLTIRMTPTATGTHLSLVGERLSAELDVFEPRDHEFMGVVVPWDDRRFQYTRKDNCLQVQGVISVDGVQHAIERGEGAYATLDHGRGRWPYSILWNWASGSGTTDGHEIGLQFGAKWTDGTPSTENALRIDGRIEKISSDIDWNYDTSDWLAPWTITSDRVDLHFTPVYNRASRYNRLIFLSREDQVFGYFDGTVTSESGRVYRVERVFGWAEEVARRW</sequence>
<accession>A0ABP7KEK7</accession>
<evidence type="ECO:0000313" key="1">
    <source>
        <dbReference type="EMBL" id="GAA3875019.1"/>
    </source>
</evidence>